<feature type="region of interest" description="Disordered" evidence="1">
    <location>
        <begin position="41"/>
        <end position="120"/>
    </location>
</feature>
<comment type="caution">
    <text evidence="3">The sequence shown here is derived from an EMBL/GenBank/DDBJ whole genome shotgun (WGS) entry which is preliminary data.</text>
</comment>
<feature type="compositionally biased region" description="Basic and acidic residues" evidence="1">
    <location>
        <begin position="86"/>
        <end position="99"/>
    </location>
</feature>
<feature type="compositionally biased region" description="Basic residues" evidence="1">
    <location>
        <begin position="44"/>
        <end position="54"/>
    </location>
</feature>
<evidence type="ECO:0000256" key="1">
    <source>
        <dbReference type="SAM" id="MobiDB-lite"/>
    </source>
</evidence>
<keyword evidence="2" id="KW-1133">Transmembrane helix</keyword>
<gene>
    <name evidence="3" type="ORF">KPH14_001145</name>
</gene>
<protein>
    <submittedName>
        <fullName evidence="3">Uncharacterized protein</fullName>
    </submittedName>
</protein>
<feature type="transmembrane region" description="Helical" evidence="2">
    <location>
        <begin position="6"/>
        <end position="28"/>
    </location>
</feature>
<reference evidence="3" key="2">
    <citation type="journal article" date="2023" name="Commun. Biol.">
        <title>Intrasexual cuticular hydrocarbon dimorphism in a wasp sheds light on hydrocarbon biosynthesis genes in Hymenoptera.</title>
        <authorList>
            <person name="Moris V.C."/>
            <person name="Podsiadlowski L."/>
            <person name="Martin S."/>
            <person name="Oeyen J.P."/>
            <person name="Donath A."/>
            <person name="Petersen M."/>
            <person name="Wilbrandt J."/>
            <person name="Misof B."/>
            <person name="Liedtke D."/>
            <person name="Thamm M."/>
            <person name="Scheiner R."/>
            <person name="Schmitt T."/>
            <person name="Niehuis O."/>
        </authorList>
    </citation>
    <scope>NUCLEOTIDE SEQUENCE</scope>
    <source>
        <strain evidence="3">GBR_01_08_01A</strain>
    </source>
</reference>
<evidence type="ECO:0000313" key="4">
    <source>
        <dbReference type="Proteomes" id="UP001258017"/>
    </source>
</evidence>
<evidence type="ECO:0000256" key="2">
    <source>
        <dbReference type="SAM" id="Phobius"/>
    </source>
</evidence>
<evidence type="ECO:0000313" key="3">
    <source>
        <dbReference type="EMBL" id="KAK2583871.1"/>
    </source>
</evidence>
<keyword evidence="4" id="KW-1185">Reference proteome</keyword>
<accession>A0AAD9RQ99</accession>
<name>A0AAD9RQ99_9HYME</name>
<reference evidence="3" key="1">
    <citation type="submission" date="2021-08" db="EMBL/GenBank/DDBJ databases">
        <authorList>
            <person name="Misof B."/>
            <person name="Oliver O."/>
            <person name="Podsiadlowski L."/>
            <person name="Donath A."/>
            <person name="Peters R."/>
            <person name="Mayer C."/>
            <person name="Rust J."/>
            <person name="Gunkel S."/>
            <person name="Lesny P."/>
            <person name="Martin S."/>
            <person name="Oeyen J.P."/>
            <person name="Petersen M."/>
            <person name="Panagiotis P."/>
            <person name="Wilbrandt J."/>
            <person name="Tanja T."/>
        </authorList>
    </citation>
    <scope>NUCLEOTIDE SEQUENCE</scope>
    <source>
        <strain evidence="3">GBR_01_08_01A</strain>
        <tissue evidence="3">Thorax + abdomen</tissue>
    </source>
</reference>
<organism evidence="3 4">
    <name type="scientific">Odynerus spinipes</name>
    <dbReference type="NCBI Taxonomy" id="1348599"/>
    <lineage>
        <taxon>Eukaryota</taxon>
        <taxon>Metazoa</taxon>
        <taxon>Ecdysozoa</taxon>
        <taxon>Arthropoda</taxon>
        <taxon>Hexapoda</taxon>
        <taxon>Insecta</taxon>
        <taxon>Pterygota</taxon>
        <taxon>Neoptera</taxon>
        <taxon>Endopterygota</taxon>
        <taxon>Hymenoptera</taxon>
        <taxon>Apocrita</taxon>
        <taxon>Aculeata</taxon>
        <taxon>Vespoidea</taxon>
        <taxon>Vespidae</taxon>
        <taxon>Eumeninae</taxon>
        <taxon>Odynerus</taxon>
    </lineage>
</organism>
<proteinExistence type="predicted"/>
<sequence>MLESLVVLTIVNCFFMFSSTMTTCTLWWQYRNHRCVKEVSSRHTYPKSHAKKSKSSTSCHASKKTIKPKADDANKVLGTSKSFTNADERHETKDIEQRKSKNNLRYLAKYRKSNERRTDS</sequence>
<keyword evidence="2" id="KW-0812">Transmembrane</keyword>
<keyword evidence="2" id="KW-0472">Membrane</keyword>
<dbReference type="AlphaFoldDB" id="A0AAD9RQ99"/>
<dbReference type="Proteomes" id="UP001258017">
    <property type="component" value="Unassembled WGS sequence"/>
</dbReference>
<dbReference type="EMBL" id="JAIFRP010000029">
    <property type="protein sequence ID" value="KAK2583871.1"/>
    <property type="molecule type" value="Genomic_DNA"/>
</dbReference>